<feature type="domain" description="NodB homology" evidence="4">
    <location>
        <begin position="2"/>
        <end position="204"/>
    </location>
</feature>
<keyword evidence="5" id="KW-0119">Carbohydrate metabolism</keyword>
<dbReference type="GO" id="GO:0005576">
    <property type="term" value="C:extracellular region"/>
    <property type="evidence" value="ECO:0007669"/>
    <property type="project" value="UniProtKB-SubCell"/>
</dbReference>
<keyword evidence="6" id="KW-1185">Reference proteome</keyword>
<dbReference type="PATRIC" id="fig|768679.9.peg.1378"/>
<proteinExistence type="predicted"/>
<dbReference type="KEGG" id="ttn:TTX_1358"/>
<dbReference type="InterPro" id="IPR002509">
    <property type="entry name" value="NODB_dom"/>
</dbReference>
<evidence type="ECO:0000259" key="4">
    <source>
        <dbReference type="PROSITE" id="PS51677"/>
    </source>
</evidence>
<gene>
    <name evidence="5" type="ordered locus">TTX_1358</name>
</gene>
<dbReference type="SMR" id="G4RKA0"/>
<keyword evidence="5" id="KW-0326">Glycosidase</keyword>
<keyword evidence="5" id="KW-0624">Polysaccharide degradation</keyword>
<keyword evidence="3" id="KW-0175">Coiled coil</keyword>
<accession>G4RKA0</accession>
<dbReference type="OrthoDB" id="10436at2157"/>
<name>G4RKA0_THETK</name>
<dbReference type="GO" id="GO:0016798">
    <property type="term" value="F:hydrolase activity, acting on glycosyl bonds"/>
    <property type="evidence" value="ECO:0007669"/>
    <property type="project" value="UniProtKB-KW"/>
</dbReference>
<keyword evidence="5" id="KW-0378">Hydrolase</keyword>
<evidence type="ECO:0000256" key="1">
    <source>
        <dbReference type="ARBA" id="ARBA00004613"/>
    </source>
</evidence>
<dbReference type="PROSITE" id="PS51677">
    <property type="entry name" value="NODB"/>
    <property type="match status" value="1"/>
</dbReference>
<dbReference type="EMBL" id="FN869859">
    <property type="protein sequence ID" value="CCC81995.1"/>
    <property type="molecule type" value="Genomic_DNA"/>
</dbReference>
<reference evidence="5 6" key="1">
    <citation type="journal article" date="2011" name="PLoS ONE">
        <title>The complete genome sequence of Thermoproteus tenax: a physiologically versatile member of the Crenarchaeota.</title>
        <authorList>
            <person name="Siebers B."/>
            <person name="Zaparty M."/>
            <person name="Raddatz G."/>
            <person name="Tjaden B."/>
            <person name="Albers S.V."/>
            <person name="Bell S.D."/>
            <person name="Blombach F."/>
            <person name="Kletzin A."/>
            <person name="Kyrpides N."/>
            <person name="Lanz C."/>
            <person name="Plagens A."/>
            <person name="Rampp M."/>
            <person name="Rosinus A."/>
            <person name="von Jan M."/>
            <person name="Makarova K.S."/>
            <person name="Klenk H.P."/>
            <person name="Schuster S.C."/>
            <person name="Hensel R."/>
        </authorList>
    </citation>
    <scope>NUCLEOTIDE SEQUENCE [LARGE SCALE GENOMIC DNA]</scope>
    <source>
        <strain evidence="6">ATCC 35583 / DSM 2078 / JCM 9277 / NBRC 100435 / Kra 1</strain>
    </source>
</reference>
<comment type="subcellular location">
    <subcellularLocation>
        <location evidence="1">Secreted</location>
    </subcellularLocation>
</comment>
<dbReference type="STRING" id="768679.TTX_1358"/>
<dbReference type="GeneID" id="11262240"/>
<dbReference type="PANTHER" id="PTHR34216">
    <property type="match status" value="1"/>
</dbReference>
<dbReference type="GO" id="GO:0045493">
    <property type="term" value="P:xylan catabolic process"/>
    <property type="evidence" value="ECO:0007669"/>
    <property type="project" value="UniProtKB-KW"/>
</dbReference>
<dbReference type="CDD" id="cd10967">
    <property type="entry name" value="CE4_GLA_like_6s"/>
    <property type="match status" value="1"/>
</dbReference>
<protein>
    <submittedName>
        <fullName evidence="5">Xylanase/chitin deacetylase</fullName>
    </submittedName>
</protein>
<evidence type="ECO:0000313" key="5">
    <source>
        <dbReference type="EMBL" id="CCC81995.1"/>
    </source>
</evidence>
<evidence type="ECO:0000256" key="2">
    <source>
        <dbReference type="ARBA" id="ARBA00022729"/>
    </source>
</evidence>
<dbReference type="Proteomes" id="UP000002654">
    <property type="component" value="Chromosome"/>
</dbReference>
<dbReference type="InterPro" id="IPR051398">
    <property type="entry name" value="Polysacch_Deacetylase"/>
</dbReference>
<keyword evidence="5" id="KW-0858">Xylan degradation</keyword>
<dbReference type="PaxDb" id="768679-TTX_1358"/>
<dbReference type="Gene3D" id="3.20.20.370">
    <property type="entry name" value="Glycoside hydrolase/deacetylase"/>
    <property type="match status" value="1"/>
</dbReference>
<dbReference type="HOGENOM" id="CLU_1340692_0_0_2"/>
<dbReference type="Pfam" id="PF01522">
    <property type="entry name" value="Polysacc_deac_1"/>
    <property type="match status" value="1"/>
</dbReference>
<evidence type="ECO:0000256" key="3">
    <source>
        <dbReference type="SAM" id="Coils"/>
    </source>
</evidence>
<dbReference type="PANTHER" id="PTHR34216:SF3">
    <property type="entry name" value="POLY-BETA-1,6-N-ACETYL-D-GLUCOSAMINE N-DEACETYLASE"/>
    <property type="match status" value="1"/>
</dbReference>
<dbReference type="GO" id="GO:0016810">
    <property type="term" value="F:hydrolase activity, acting on carbon-nitrogen (but not peptide) bonds"/>
    <property type="evidence" value="ECO:0007669"/>
    <property type="project" value="InterPro"/>
</dbReference>
<feature type="coiled-coil region" evidence="3">
    <location>
        <begin position="71"/>
        <end position="98"/>
    </location>
</feature>
<keyword evidence="2" id="KW-0732">Signal</keyword>
<dbReference type="RefSeq" id="WP_014127250.1">
    <property type="nucleotide sequence ID" value="NC_016070.1"/>
</dbReference>
<sequence length="204" mass="23527">MRYAVLTFDDGYIEHYEIAKMLYKMDIVATFFIITGLTQYRGRRLLTTRPELIREMADMGHEIGSHTVSHRDLTELSIEEVEREVSESKRKLEEVAKREVGGIAYPYGSFNDVVVEVVKRYYAYGRTMGRVNRWNDAINPYAIGSMGIRHLPKVPLKLKRARMVVLAMHQEKPPVVKTAVFFLRALGLRFTTLEKALRGAWSAE</sequence>
<dbReference type="InterPro" id="IPR011330">
    <property type="entry name" value="Glyco_hydro/deAcase_b/a-brl"/>
</dbReference>
<dbReference type="AlphaFoldDB" id="G4RKA0"/>
<dbReference type="eggNOG" id="arCOG02878">
    <property type="taxonomic scope" value="Archaea"/>
</dbReference>
<organism evidence="5 6">
    <name type="scientific">Thermoproteus tenax (strain ATCC 35583 / DSM 2078 / JCM 9277 / NBRC 100435 / Kra 1)</name>
    <dbReference type="NCBI Taxonomy" id="768679"/>
    <lineage>
        <taxon>Archaea</taxon>
        <taxon>Thermoproteota</taxon>
        <taxon>Thermoprotei</taxon>
        <taxon>Thermoproteales</taxon>
        <taxon>Thermoproteaceae</taxon>
        <taxon>Thermoproteus</taxon>
    </lineage>
</organism>
<evidence type="ECO:0000313" key="6">
    <source>
        <dbReference type="Proteomes" id="UP000002654"/>
    </source>
</evidence>
<dbReference type="SUPFAM" id="SSF88713">
    <property type="entry name" value="Glycoside hydrolase/deacetylase"/>
    <property type="match status" value="1"/>
</dbReference>